<dbReference type="Pfam" id="PF04142">
    <property type="entry name" value="Nuc_sug_transp"/>
    <property type="match status" value="1"/>
</dbReference>
<feature type="transmembrane region" description="Helical" evidence="6">
    <location>
        <begin position="345"/>
        <end position="368"/>
    </location>
</feature>
<keyword evidence="2 6" id="KW-0812">Transmembrane</keyword>
<feature type="transmembrane region" description="Helical" evidence="6">
    <location>
        <begin position="375"/>
        <end position="392"/>
    </location>
</feature>
<dbReference type="Proteomes" id="UP000033710">
    <property type="component" value="Unassembled WGS sequence"/>
</dbReference>
<dbReference type="EMBL" id="AXCR01000012">
    <property type="protein sequence ID" value="KJR80252.1"/>
    <property type="molecule type" value="Genomic_DNA"/>
</dbReference>
<comment type="caution">
    <text evidence="7">The sequence shown here is derived from an EMBL/GenBank/DDBJ whole genome shotgun (WGS) entry which is preliminary data.</text>
</comment>
<keyword evidence="7" id="KW-0762">Sugar transport</keyword>
<dbReference type="OrthoDB" id="408493at2759"/>
<evidence type="ECO:0000256" key="1">
    <source>
        <dbReference type="ARBA" id="ARBA00004141"/>
    </source>
</evidence>
<feature type="compositionally biased region" description="Low complexity" evidence="5">
    <location>
        <begin position="457"/>
        <end position="468"/>
    </location>
</feature>
<name>A0A0F2LRW6_SPOSC</name>
<dbReference type="PANTHER" id="PTHR10231">
    <property type="entry name" value="NUCLEOTIDE-SUGAR TRANSMEMBRANE TRANSPORTER"/>
    <property type="match status" value="1"/>
</dbReference>
<organism evidence="7 8">
    <name type="scientific">Sporothrix schenckii 1099-18</name>
    <dbReference type="NCBI Taxonomy" id="1397361"/>
    <lineage>
        <taxon>Eukaryota</taxon>
        <taxon>Fungi</taxon>
        <taxon>Dikarya</taxon>
        <taxon>Ascomycota</taxon>
        <taxon>Pezizomycotina</taxon>
        <taxon>Sordariomycetes</taxon>
        <taxon>Sordariomycetidae</taxon>
        <taxon>Ophiostomatales</taxon>
        <taxon>Ophiostomataceae</taxon>
        <taxon>Sporothrix</taxon>
    </lineage>
</organism>
<comment type="subcellular location">
    <subcellularLocation>
        <location evidence="1">Membrane</location>
        <topology evidence="1">Multi-pass membrane protein</topology>
    </subcellularLocation>
</comment>
<feature type="transmembrane region" description="Helical" evidence="6">
    <location>
        <begin position="398"/>
        <end position="415"/>
    </location>
</feature>
<feature type="transmembrane region" description="Helical" evidence="6">
    <location>
        <begin position="313"/>
        <end position="329"/>
    </location>
</feature>
<feature type="region of interest" description="Disordered" evidence="5">
    <location>
        <begin position="441"/>
        <end position="505"/>
    </location>
</feature>
<sequence length="505" mass="55090">MALLDAAPQTSSGPTLFGLPMKQVSLITVSFQRVPVGPSMVLTFQNSLLTLILHYSRVMPGVPGDHRYFASTAVFLNEVLKLAISLTFAIYEVSRTLAPQTPATVLFEQIYNSVFSHDSWKLAIPATLYTLQNTLQYVALGNLDPVHFQILYQLKILTTAFFSVALLGRSLSTKRWIALVVLTIGVSIVSLSSNESSNDTSALIIHDFSDHFFPRSMHELGQMVDGVSEVARELTKRTVAHVASGALLAKRSASYEGINEDQQDGGAVAMNASLGITAVLVAVVVSGLTGVYFEKVLKDSASPVSVWTRNIQLSFYSLFPALFVGIVFKDGADIAQHGFFDGYNWVVWIVIVFQAVGGILTSLCINYADNIAKNFATSISFVISFLFSVVFFGFRMTATFTVGTLLVLASTYLYSGPDRKRGRPPPINIVHYEKTTIDRAGTPVPRIRSTDNIRNPSSHASSSHGSAHLDPLDSVRTMGLSTSRPSSPLGHHNRVQSSRSKTRDE</sequence>
<protein>
    <submittedName>
        <fullName evidence="7">Solute carrier family 35 (UDP-sugar transporter), member A1/2/3</fullName>
    </submittedName>
</protein>
<keyword evidence="3 6" id="KW-1133">Transmembrane helix</keyword>
<accession>A0A0F2LRW6</accession>
<evidence type="ECO:0000313" key="7">
    <source>
        <dbReference type="EMBL" id="KJR80252.1"/>
    </source>
</evidence>
<evidence type="ECO:0000313" key="8">
    <source>
        <dbReference type="Proteomes" id="UP000033710"/>
    </source>
</evidence>
<feature type="transmembrane region" description="Helical" evidence="6">
    <location>
        <begin position="175"/>
        <end position="193"/>
    </location>
</feature>
<dbReference type="GO" id="GO:0015165">
    <property type="term" value="F:pyrimidine nucleotide-sugar transmembrane transporter activity"/>
    <property type="evidence" value="ECO:0007669"/>
    <property type="project" value="InterPro"/>
</dbReference>
<reference evidence="7 8" key="1">
    <citation type="journal article" date="2014" name="BMC Genomics">
        <title>Comparative genomics of the major fungal agents of human and animal Sporotrichosis: Sporothrix schenckii and Sporothrix brasiliensis.</title>
        <authorList>
            <person name="Teixeira M.M."/>
            <person name="de Almeida L.G."/>
            <person name="Kubitschek-Barreira P."/>
            <person name="Alves F.L."/>
            <person name="Kioshima E.S."/>
            <person name="Abadio A.K."/>
            <person name="Fernandes L."/>
            <person name="Derengowski L.S."/>
            <person name="Ferreira K.S."/>
            <person name="Souza R.C."/>
            <person name="Ruiz J.C."/>
            <person name="de Andrade N.C."/>
            <person name="Paes H.C."/>
            <person name="Nicola A.M."/>
            <person name="Albuquerque P."/>
            <person name="Gerber A.L."/>
            <person name="Martins V.P."/>
            <person name="Peconick L.D."/>
            <person name="Neto A.V."/>
            <person name="Chaucanez C.B."/>
            <person name="Silva P.A."/>
            <person name="Cunha O.L."/>
            <person name="de Oliveira F.F."/>
            <person name="dos Santos T.C."/>
            <person name="Barros A.L."/>
            <person name="Soares M.A."/>
            <person name="de Oliveira L.M."/>
            <person name="Marini M.M."/>
            <person name="Villalobos-Duno H."/>
            <person name="Cunha M.M."/>
            <person name="de Hoog S."/>
            <person name="da Silveira J.F."/>
            <person name="Henrissat B."/>
            <person name="Nino-Vega G.A."/>
            <person name="Cisalpino P.S."/>
            <person name="Mora-Montes H.M."/>
            <person name="Almeida S.R."/>
            <person name="Stajich J.E."/>
            <person name="Lopes-Bezerra L.M."/>
            <person name="Vasconcelos A.T."/>
            <person name="Felipe M.S."/>
        </authorList>
    </citation>
    <scope>NUCLEOTIDE SEQUENCE [LARGE SCALE GENOMIC DNA]</scope>
    <source>
        <strain evidence="7 8">1099-18</strain>
    </source>
</reference>
<dbReference type="AlphaFoldDB" id="A0A0F2LRW6"/>
<keyword evidence="7" id="KW-0813">Transport</keyword>
<proteinExistence type="predicted"/>
<dbReference type="KEGG" id="ssck:SPSK_05219"/>
<evidence type="ECO:0000256" key="2">
    <source>
        <dbReference type="ARBA" id="ARBA00022692"/>
    </source>
</evidence>
<dbReference type="SUPFAM" id="SSF103481">
    <property type="entry name" value="Multidrug resistance efflux transporter EmrE"/>
    <property type="match status" value="1"/>
</dbReference>
<gene>
    <name evidence="7" type="ORF">SPSK_05219</name>
</gene>
<dbReference type="GeneID" id="27667246"/>
<reference evidence="7 8" key="2">
    <citation type="journal article" date="2015" name="Eukaryot. Cell">
        <title>Asexual propagation of a virulent clone complex in a human and feline outbreak of sporotrichosis.</title>
        <authorList>
            <person name="Teixeira Mde M."/>
            <person name="Rodrigues A.M."/>
            <person name="Tsui C.K."/>
            <person name="de Almeida L.G."/>
            <person name="Van Diepeningen A.D."/>
            <person name="van den Ende B.G."/>
            <person name="Fernandes G.F."/>
            <person name="Kano R."/>
            <person name="Hamelin R.C."/>
            <person name="Lopes-Bezerra L.M."/>
            <person name="Vasconcelos A.T."/>
            <person name="de Hoog S."/>
            <person name="de Camargo Z.P."/>
            <person name="Felipe M.S."/>
        </authorList>
    </citation>
    <scope>NUCLEOTIDE SEQUENCE [LARGE SCALE GENOMIC DNA]</scope>
    <source>
        <strain evidence="7 8">1099-18</strain>
    </source>
</reference>
<evidence type="ECO:0000256" key="6">
    <source>
        <dbReference type="SAM" id="Phobius"/>
    </source>
</evidence>
<evidence type="ECO:0000256" key="5">
    <source>
        <dbReference type="SAM" id="MobiDB-lite"/>
    </source>
</evidence>
<dbReference type="VEuPathDB" id="FungiDB:SPSK_05219"/>
<keyword evidence="4 6" id="KW-0472">Membrane</keyword>
<evidence type="ECO:0000256" key="3">
    <source>
        <dbReference type="ARBA" id="ARBA00022989"/>
    </source>
</evidence>
<dbReference type="InterPro" id="IPR037185">
    <property type="entry name" value="EmrE-like"/>
</dbReference>
<dbReference type="GO" id="GO:0000139">
    <property type="term" value="C:Golgi membrane"/>
    <property type="evidence" value="ECO:0007669"/>
    <property type="project" value="InterPro"/>
</dbReference>
<dbReference type="NCBIfam" id="TIGR00803">
    <property type="entry name" value="nst"/>
    <property type="match status" value="2"/>
</dbReference>
<evidence type="ECO:0000256" key="4">
    <source>
        <dbReference type="ARBA" id="ARBA00023136"/>
    </source>
</evidence>
<dbReference type="RefSeq" id="XP_016582928.1">
    <property type="nucleotide sequence ID" value="XM_016731969.1"/>
</dbReference>
<dbReference type="InterPro" id="IPR007271">
    <property type="entry name" value="Nuc_sug_transpt"/>
</dbReference>
<feature type="transmembrane region" description="Helical" evidence="6">
    <location>
        <begin position="150"/>
        <end position="168"/>
    </location>
</feature>
<feature type="transmembrane region" description="Helical" evidence="6">
    <location>
        <begin position="272"/>
        <end position="293"/>
    </location>
</feature>